<feature type="compositionally biased region" description="Basic residues" evidence="7">
    <location>
        <begin position="878"/>
        <end position="895"/>
    </location>
</feature>
<evidence type="ECO:0000256" key="3">
    <source>
        <dbReference type="ARBA" id="ARBA00022517"/>
    </source>
</evidence>
<keyword evidence="4 6" id="KW-0653">Protein transport</keyword>
<comment type="similarity">
    <text evidence="1 6">Belongs to the SDA1 family.</text>
</comment>
<comment type="subcellular location">
    <subcellularLocation>
        <location evidence="6">Nucleus</location>
        <location evidence="6">Nucleolus</location>
    </subcellularLocation>
</comment>
<comment type="function">
    <text evidence="6">Required for 60S pre-ribosomal subunits export to the cytoplasm.</text>
</comment>
<dbReference type="GO" id="GO:0000055">
    <property type="term" value="P:ribosomal large subunit export from nucleus"/>
    <property type="evidence" value="ECO:0007669"/>
    <property type="project" value="UniProtKB-UniRule"/>
</dbReference>
<feature type="domain" description="SDA1 N-terminal" evidence="9">
    <location>
        <begin position="246"/>
        <end position="507"/>
    </location>
</feature>
<accession>A0AAV0AKI3</accession>
<evidence type="ECO:0000256" key="1">
    <source>
        <dbReference type="ARBA" id="ARBA00005783"/>
    </source>
</evidence>
<proteinExistence type="inferred from homology"/>
<dbReference type="PANTHER" id="PTHR12730">
    <property type="entry name" value="HSDA/SDA1-RELATED"/>
    <property type="match status" value="1"/>
</dbReference>
<dbReference type="Pfam" id="PF08158">
    <property type="entry name" value="SDA1_HEAT"/>
    <property type="match status" value="2"/>
</dbReference>
<dbReference type="GO" id="GO:0042273">
    <property type="term" value="P:ribosomal large subunit biogenesis"/>
    <property type="evidence" value="ECO:0007669"/>
    <property type="project" value="UniProtKB-UniRule"/>
</dbReference>
<evidence type="ECO:0000256" key="5">
    <source>
        <dbReference type="ARBA" id="ARBA00023242"/>
    </source>
</evidence>
<dbReference type="InterPro" id="IPR027312">
    <property type="entry name" value="Sda1"/>
</dbReference>
<keyword evidence="3 6" id="KW-0690">Ribosome biogenesis</keyword>
<organism evidence="11 12">
    <name type="scientific">Phakopsora pachyrhizi</name>
    <name type="common">Asian soybean rust disease fungus</name>
    <dbReference type="NCBI Taxonomy" id="170000"/>
    <lineage>
        <taxon>Eukaryota</taxon>
        <taxon>Fungi</taxon>
        <taxon>Dikarya</taxon>
        <taxon>Basidiomycota</taxon>
        <taxon>Pucciniomycotina</taxon>
        <taxon>Pucciniomycetes</taxon>
        <taxon>Pucciniales</taxon>
        <taxon>Phakopsoraceae</taxon>
        <taxon>Phakopsora</taxon>
    </lineage>
</organism>
<comment type="caution">
    <text evidence="11">The sequence shown here is derived from an EMBL/GenBank/DDBJ whole genome shotgun (WGS) entry which is preliminary data.</text>
</comment>
<name>A0AAV0AKI3_PHAPC</name>
<feature type="region of interest" description="Disordered" evidence="7">
    <location>
        <begin position="749"/>
        <end position="895"/>
    </location>
</feature>
<evidence type="ECO:0000313" key="11">
    <source>
        <dbReference type="EMBL" id="CAH7668336.1"/>
    </source>
</evidence>
<protein>
    <recommendedName>
        <fullName evidence="6">Protein SDA1</fullName>
    </recommendedName>
</protein>
<dbReference type="InterPro" id="IPR012977">
    <property type="entry name" value="SDA1_N"/>
</dbReference>
<dbReference type="Pfam" id="PF21638">
    <property type="entry name" value="SDA1_C"/>
    <property type="match status" value="1"/>
</dbReference>
<dbReference type="SUPFAM" id="SSF48371">
    <property type="entry name" value="ARM repeat"/>
    <property type="match status" value="1"/>
</dbReference>
<dbReference type="InterPro" id="IPR048292">
    <property type="entry name" value="SDA1_C"/>
</dbReference>
<keyword evidence="2 6" id="KW-0813">Transport</keyword>
<feature type="domain" description="SDA1 C-terminal" evidence="10">
    <location>
        <begin position="842"/>
        <end position="889"/>
    </location>
</feature>
<evidence type="ECO:0000259" key="8">
    <source>
        <dbReference type="Pfam" id="PF05285"/>
    </source>
</evidence>
<dbReference type="GO" id="GO:0005730">
    <property type="term" value="C:nucleolus"/>
    <property type="evidence" value="ECO:0007669"/>
    <property type="project" value="UniProtKB-SubCell"/>
</dbReference>
<evidence type="ECO:0000256" key="2">
    <source>
        <dbReference type="ARBA" id="ARBA00022448"/>
    </source>
</evidence>
<reference evidence="11" key="1">
    <citation type="submission" date="2022-06" db="EMBL/GenBank/DDBJ databases">
        <authorList>
            <consortium name="SYNGENTA / RWTH Aachen University"/>
        </authorList>
    </citation>
    <scope>NUCLEOTIDE SEQUENCE</scope>
</reference>
<dbReference type="Proteomes" id="UP001153365">
    <property type="component" value="Unassembled WGS sequence"/>
</dbReference>
<evidence type="ECO:0000259" key="10">
    <source>
        <dbReference type="Pfam" id="PF21638"/>
    </source>
</evidence>
<feature type="region of interest" description="Disordered" evidence="7">
    <location>
        <begin position="591"/>
        <end position="725"/>
    </location>
</feature>
<feature type="domain" description="SDA1 middle" evidence="8">
    <location>
        <begin position="634"/>
        <end position="818"/>
    </location>
</feature>
<dbReference type="InterPro" id="IPR007949">
    <property type="entry name" value="SDA1_MD"/>
</dbReference>
<feature type="domain" description="SDA1 N-terminal" evidence="9">
    <location>
        <begin position="94"/>
        <end position="214"/>
    </location>
</feature>
<keyword evidence="5 6" id="KW-0539">Nucleus</keyword>
<dbReference type="GO" id="GO:0015031">
    <property type="term" value="P:protein transport"/>
    <property type="evidence" value="ECO:0007669"/>
    <property type="project" value="UniProtKB-KW"/>
</dbReference>
<feature type="region of interest" description="Disordered" evidence="7">
    <location>
        <begin position="303"/>
        <end position="369"/>
    </location>
</feature>
<dbReference type="Pfam" id="PF05285">
    <property type="entry name" value="SDA1_dom"/>
    <property type="match status" value="1"/>
</dbReference>
<feature type="compositionally biased region" description="Basic and acidic residues" evidence="7">
    <location>
        <begin position="700"/>
        <end position="713"/>
    </location>
</feature>
<evidence type="ECO:0000313" key="12">
    <source>
        <dbReference type="Proteomes" id="UP001153365"/>
    </source>
</evidence>
<evidence type="ECO:0000256" key="7">
    <source>
        <dbReference type="SAM" id="MobiDB-lite"/>
    </source>
</evidence>
<evidence type="ECO:0000256" key="6">
    <source>
        <dbReference type="RuleBase" id="RU365057"/>
    </source>
</evidence>
<feature type="compositionally biased region" description="Basic residues" evidence="7">
    <location>
        <begin position="664"/>
        <end position="675"/>
    </location>
</feature>
<evidence type="ECO:0000259" key="9">
    <source>
        <dbReference type="Pfam" id="PF08158"/>
    </source>
</evidence>
<feature type="compositionally biased region" description="Acidic residues" evidence="7">
    <location>
        <begin position="598"/>
        <end position="631"/>
    </location>
</feature>
<dbReference type="EMBL" id="CALTRL010000492">
    <property type="protein sequence ID" value="CAH7668336.1"/>
    <property type="molecule type" value="Genomic_DNA"/>
</dbReference>
<dbReference type="AlphaFoldDB" id="A0AAV0AKI3"/>
<dbReference type="InterPro" id="IPR016024">
    <property type="entry name" value="ARM-type_fold"/>
</dbReference>
<feature type="compositionally biased region" description="Basic residues" evidence="7">
    <location>
        <begin position="329"/>
        <end position="345"/>
    </location>
</feature>
<dbReference type="PANTHER" id="PTHR12730:SF0">
    <property type="entry name" value="PROTEIN SDA1 HOMOLOG"/>
    <property type="match status" value="1"/>
</dbReference>
<gene>
    <name evidence="11" type="ORF">PPACK8108_LOCUS2833</name>
</gene>
<sequence length="895" mass="99386">MESSSRKPDRGMLLISNLPSLQNLIKRDPEGYATEFSTQWDHYQSLRSVIHLGLGLSGGGDLLGTSTNGNTNSVGASNKGRRETELNFREIVGFLSQTAPCYASKSDPPRPVKSLPNELSSLLIEKHDLLHPDTRKSMIQALVGLRRKDLSSCMISNLELLRVLFALLPITTSPQLRASILKTILSDIKLANKKSKNHKLNRSIQGLLLNMVERGVDPSSVSGGSGLVGTGTRRGKREREYSSSKTSGKEAMWAVKLAAELWRKGIWNDGATIRTLTTACFHSNTKVQSASIHFFLSDSESGNIDSLDSDEEPNEEINVRQVKHVQSINKKRKSTSRKAEKKIKQANKQQRFKQAGDNPSSSSSFSALQSIQDPQQVGERLYESLLKNDKFFTLEHKVLILRLFSRISATHKLQILPFYSYILKYITHHQLEVTAILAALAESVHELTPPDVLEPCLRKLANEFVHPGVASTVIAAGINSITEISRRQPLAMESDLLADLIEYKKSKDKGVITASRALLGLFREVNPSLLKNRERGKKATMDQLNAQRGGDRLDPVHGLGAAKIVRYGQLRDQVSSIAGIELLEQELSSKNQALQTESNEDNEDRENDDDEVEGWEVESVDSDDSDYEESDGGWVDVSSDEDDDGGFDFSDSSGEEDAEGGKRETRKARMHKKRKIDTGGWKAGESTRNNRDQGNGETTLRGDKDVNLIKEDAPNPSKPLSESLASKKILTPADFAKLNQLRIQAVEQAAKETSSKNPNSVHQKLLKQLRKQAHTDPSSVNLNDHENGTGFVSEGDIIGVQKKAKRDYEERMASIQSGREGREKFGCSKARGRKGHKYGATGSTTNETKSRQKAFAMTQHSNRVRSKKGASLRERQKVLRNHIERKKRGGRRGNR</sequence>
<keyword evidence="12" id="KW-1185">Reference proteome</keyword>
<evidence type="ECO:0000256" key="4">
    <source>
        <dbReference type="ARBA" id="ARBA00022927"/>
    </source>
</evidence>
<feature type="region of interest" description="Disordered" evidence="7">
    <location>
        <begin position="220"/>
        <end position="245"/>
    </location>
</feature>